<organism evidence="1 2">
    <name type="scientific">Sistotremastrum suecicum HHB10207 ss-3</name>
    <dbReference type="NCBI Taxonomy" id="1314776"/>
    <lineage>
        <taxon>Eukaryota</taxon>
        <taxon>Fungi</taxon>
        <taxon>Dikarya</taxon>
        <taxon>Basidiomycota</taxon>
        <taxon>Agaricomycotina</taxon>
        <taxon>Agaricomycetes</taxon>
        <taxon>Sistotremastrales</taxon>
        <taxon>Sistotremastraceae</taxon>
        <taxon>Sistotremastrum</taxon>
    </lineage>
</organism>
<accession>A0A165WEF7</accession>
<sequence>MESADHRGEKTGHFGGNDPYSEQLTFVASVVPIERGINVANTVHSQPDSPLHIACLVPNSTSHFKFIQDPRCAEMERIFRRMARDWYSSRDVSIPNEQSDEESEQAPDLWRERRLALIRKGLAEGPL</sequence>
<evidence type="ECO:0000313" key="2">
    <source>
        <dbReference type="Proteomes" id="UP000076798"/>
    </source>
</evidence>
<gene>
    <name evidence="1" type="ORF">SISSUDRAFT_1038730</name>
</gene>
<evidence type="ECO:0000313" key="1">
    <source>
        <dbReference type="EMBL" id="KZT31054.1"/>
    </source>
</evidence>
<dbReference type="AlphaFoldDB" id="A0A165WEF7"/>
<name>A0A165WEF7_9AGAM</name>
<protein>
    <submittedName>
        <fullName evidence="1">Uncharacterized protein</fullName>
    </submittedName>
</protein>
<dbReference type="EMBL" id="KV428928">
    <property type="protein sequence ID" value="KZT31054.1"/>
    <property type="molecule type" value="Genomic_DNA"/>
</dbReference>
<reference evidence="1 2" key="1">
    <citation type="journal article" date="2016" name="Mol. Biol. Evol.">
        <title>Comparative Genomics of Early-Diverging Mushroom-Forming Fungi Provides Insights into the Origins of Lignocellulose Decay Capabilities.</title>
        <authorList>
            <person name="Nagy L.G."/>
            <person name="Riley R."/>
            <person name="Tritt A."/>
            <person name="Adam C."/>
            <person name="Daum C."/>
            <person name="Floudas D."/>
            <person name="Sun H."/>
            <person name="Yadav J.S."/>
            <person name="Pangilinan J."/>
            <person name="Larsson K.H."/>
            <person name="Matsuura K."/>
            <person name="Barry K."/>
            <person name="Labutti K."/>
            <person name="Kuo R."/>
            <person name="Ohm R.A."/>
            <person name="Bhattacharya S.S."/>
            <person name="Shirouzu T."/>
            <person name="Yoshinaga Y."/>
            <person name="Martin F.M."/>
            <person name="Grigoriev I.V."/>
            <person name="Hibbett D.S."/>
        </authorList>
    </citation>
    <scope>NUCLEOTIDE SEQUENCE [LARGE SCALE GENOMIC DNA]</scope>
    <source>
        <strain evidence="1 2">HHB10207 ss-3</strain>
    </source>
</reference>
<dbReference type="Proteomes" id="UP000076798">
    <property type="component" value="Unassembled WGS sequence"/>
</dbReference>
<keyword evidence="2" id="KW-1185">Reference proteome</keyword>
<proteinExistence type="predicted"/>